<proteinExistence type="inferred from homology"/>
<keyword evidence="1" id="KW-0482">Metalloprotease</keyword>
<dbReference type="Gene3D" id="3.20.20.140">
    <property type="entry name" value="Metal-dependent hydrolases"/>
    <property type="match status" value="1"/>
</dbReference>
<dbReference type="EC" id="3.4.13.19" evidence="1"/>
<reference evidence="4" key="1">
    <citation type="submission" date="2022-07" db="EMBL/GenBank/DDBJ databases">
        <title>The genome of Lyophyllum shimeji provides insight into the initial evolution of ectomycorrhizal fungal genome.</title>
        <authorList>
            <person name="Kobayashi Y."/>
            <person name="Shibata T."/>
            <person name="Hirakawa H."/>
            <person name="Shigenobu S."/>
            <person name="Nishiyama T."/>
            <person name="Yamada A."/>
            <person name="Hasebe M."/>
            <person name="Kawaguchi M."/>
        </authorList>
    </citation>
    <scope>NUCLEOTIDE SEQUENCE</scope>
    <source>
        <strain evidence="4">AT787</strain>
    </source>
</reference>
<dbReference type="PANTHER" id="PTHR10443:SF12">
    <property type="entry name" value="DIPEPTIDASE"/>
    <property type="match status" value="1"/>
</dbReference>
<comment type="catalytic activity">
    <reaction evidence="1">
        <text>an L-aminoacyl-L-amino acid + H2O = 2 an L-alpha-amino acid</text>
        <dbReference type="Rhea" id="RHEA:48940"/>
        <dbReference type="ChEBI" id="CHEBI:15377"/>
        <dbReference type="ChEBI" id="CHEBI:59869"/>
        <dbReference type="ChEBI" id="CHEBI:77460"/>
        <dbReference type="EC" id="3.4.13.19"/>
    </reaction>
</comment>
<comment type="similarity">
    <text evidence="1">Belongs to the metallo-dependent hydrolases superfamily. Peptidase M19 family.</text>
</comment>
<keyword evidence="3" id="KW-0472">Membrane</keyword>
<evidence type="ECO:0000313" key="5">
    <source>
        <dbReference type="Proteomes" id="UP001063166"/>
    </source>
</evidence>
<evidence type="ECO:0000256" key="1">
    <source>
        <dbReference type="RuleBase" id="RU341113"/>
    </source>
</evidence>
<sequence>MSSQTTPTETSSLLPGHRSQPEGEDGHGKATHSESNLRTRGIVWGALTILLFAGLVLFVGFQHVLEDRFYPLFGLLPKDPILAALAIMEKAPVIDGHIDLPFLTRLRFANNASAIDMESRMPGHVDIPRLRQGKVGGFFWSVYMDCLAPGKEDRDFLTPNWSVRDTLEQIDIARLLMKKYPETFHFATGSDDIKFAIQHGKIASLMGVEGGHQLGNSLAVLRQYHALGVRYVTLTHTCHNAFADSCGFEPGMIPRHHGLSSLGRTLIEEMNRLGVLIDLSHTSDATAAQALNYSKAPVIWSHSSARAVHDVPRNVPDNVLRLIGTKEGQKDAVVMVNFAPFFVAEPGQANVQAVADHVEHIAAIAGKQHVGIGSDYDGIDSVPVGLEDVSKYPALIAELYKRGWNKYELAGLAGANLLRVFQGAEKISRELQAAGQQPAYDLYRKRKDIPRMEL</sequence>
<keyword evidence="1" id="KW-0645">Protease</keyword>
<gene>
    <name evidence="4" type="ORF">LshimejAT787_0403750</name>
</gene>
<dbReference type="PANTHER" id="PTHR10443">
    <property type="entry name" value="MICROSOMAL DIPEPTIDASE"/>
    <property type="match status" value="1"/>
</dbReference>
<dbReference type="GO" id="GO:0070573">
    <property type="term" value="F:metallodipeptidase activity"/>
    <property type="evidence" value="ECO:0007669"/>
    <property type="project" value="InterPro"/>
</dbReference>
<comment type="cofactor">
    <cofactor evidence="1">
        <name>Zn(2+)</name>
        <dbReference type="ChEBI" id="CHEBI:29105"/>
    </cofactor>
</comment>
<dbReference type="SUPFAM" id="SSF51556">
    <property type="entry name" value="Metallo-dependent hydrolases"/>
    <property type="match status" value="1"/>
</dbReference>
<keyword evidence="1" id="KW-0224">Dipeptidase</keyword>
<keyword evidence="1" id="KW-0479">Metal-binding</keyword>
<keyword evidence="3" id="KW-0812">Transmembrane</keyword>
<evidence type="ECO:0000313" key="4">
    <source>
        <dbReference type="EMBL" id="GLB37324.1"/>
    </source>
</evidence>
<keyword evidence="1 4" id="KW-0378">Hydrolase</keyword>
<dbReference type="Pfam" id="PF01244">
    <property type="entry name" value="Peptidase_M19"/>
    <property type="match status" value="1"/>
</dbReference>
<keyword evidence="3" id="KW-1133">Transmembrane helix</keyword>
<feature type="transmembrane region" description="Helical" evidence="3">
    <location>
        <begin position="42"/>
        <end position="61"/>
    </location>
</feature>
<dbReference type="Proteomes" id="UP001063166">
    <property type="component" value="Unassembled WGS sequence"/>
</dbReference>
<feature type="compositionally biased region" description="Polar residues" evidence="2">
    <location>
        <begin position="1"/>
        <end position="13"/>
    </location>
</feature>
<organism evidence="4 5">
    <name type="scientific">Lyophyllum shimeji</name>
    <name type="common">Hon-shimeji</name>
    <name type="synonym">Tricholoma shimeji</name>
    <dbReference type="NCBI Taxonomy" id="47721"/>
    <lineage>
        <taxon>Eukaryota</taxon>
        <taxon>Fungi</taxon>
        <taxon>Dikarya</taxon>
        <taxon>Basidiomycota</taxon>
        <taxon>Agaricomycotina</taxon>
        <taxon>Agaricomycetes</taxon>
        <taxon>Agaricomycetidae</taxon>
        <taxon>Agaricales</taxon>
        <taxon>Tricholomatineae</taxon>
        <taxon>Lyophyllaceae</taxon>
        <taxon>Lyophyllum</taxon>
    </lineage>
</organism>
<dbReference type="OrthoDB" id="445695at2759"/>
<dbReference type="GO" id="GO:0006508">
    <property type="term" value="P:proteolysis"/>
    <property type="evidence" value="ECO:0007669"/>
    <property type="project" value="UniProtKB-KW"/>
</dbReference>
<dbReference type="InterPro" id="IPR032466">
    <property type="entry name" value="Metal_Hydrolase"/>
</dbReference>
<evidence type="ECO:0000256" key="2">
    <source>
        <dbReference type="SAM" id="MobiDB-lite"/>
    </source>
</evidence>
<name>A0A9P3PKV9_LYOSH</name>
<keyword evidence="1" id="KW-0862">Zinc</keyword>
<comment type="caution">
    <text evidence="4">The sequence shown here is derived from an EMBL/GenBank/DDBJ whole genome shotgun (WGS) entry which is preliminary data.</text>
</comment>
<dbReference type="CDD" id="cd01301">
    <property type="entry name" value="rDP_like"/>
    <property type="match status" value="1"/>
</dbReference>
<feature type="compositionally biased region" description="Basic and acidic residues" evidence="2">
    <location>
        <begin position="19"/>
        <end position="33"/>
    </location>
</feature>
<dbReference type="InterPro" id="IPR008257">
    <property type="entry name" value="Pept_M19"/>
</dbReference>
<keyword evidence="5" id="KW-1185">Reference proteome</keyword>
<accession>A0A9P3PKV9</accession>
<dbReference type="GO" id="GO:0046872">
    <property type="term" value="F:metal ion binding"/>
    <property type="evidence" value="ECO:0007669"/>
    <property type="project" value="UniProtKB-UniRule"/>
</dbReference>
<evidence type="ECO:0000256" key="3">
    <source>
        <dbReference type="SAM" id="Phobius"/>
    </source>
</evidence>
<dbReference type="PROSITE" id="PS51365">
    <property type="entry name" value="RENAL_DIPEPTIDASE_2"/>
    <property type="match status" value="1"/>
</dbReference>
<protein>
    <recommendedName>
        <fullName evidence="1">Dipeptidase</fullName>
        <ecNumber evidence="1">3.4.13.19</ecNumber>
    </recommendedName>
</protein>
<dbReference type="AlphaFoldDB" id="A0A9P3PKV9"/>
<feature type="region of interest" description="Disordered" evidence="2">
    <location>
        <begin position="1"/>
        <end position="33"/>
    </location>
</feature>
<dbReference type="EMBL" id="BRPK01000004">
    <property type="protein sequence ID" value="GLB37324.1"/>
    <property type="molecule type" value="Genomic_DNA"/>
</dbReference>